<dbReference type="Proteomes" id="UP000703038">
    <property type="component" value="Unassembled WGS sequence"/>
</dbReference>
<name>A0ABS2KTJ0_9NOCA</name>
<comment type="caution">
    <text evidence="1">The sequence shown here is derived from an EMBL/GenBank/DDBJ whole genome shotgun (WGS) entry which is preliminary data.</text>
</comment>
<organism evidence="1 2">
    <name type="scientific">Rhodococcoides corynebacterioides</name>
    <dbReference type="NCBI Taxonomy" id="53972"/>
    <lineage>
        <taxon>Bacteria</taxon>
        <taxon>Bacillati</taxon>
        <taxon>Actinomycetota</taxon>
        <taxon>Actinomycetes</taxon>
        <taxon>Mycobacteriales</taxon>
        <taxon>Nocardiaceae</taxon>
        <taxon>Rhodococcoides</taxon>
    </lineage>
</organism>
<dbReference type="RefSeq" id="WP_204868276.1">
    <property type="nucleotide sequence ID" value="NZ_JAFBBK010000001.1"/>
</dbReference>
<accession>A0ABS2KTJ0</accession>
<evidence type="ECO:0000313" key="1">
    <source>
        <dbReference type="EMBL" id="MBM7415254.1"/>
    </source>
</evidence>
<protein>
    <submittedName>
        <fullName evidence="1">Uncharacterized protein</fullName>
    </submittedName>
</protein>
<proteinExistence type="predicted"/>
<sequence length="224" mass="24390">MANPAALLHGLLTSWCVNGSASDIRGIDSTASPAWSDVRRAMGYVDAISEALAGQQAQQARVTPYVEAVPRWTAAIVGYPHGWNQDSASGIPTQDLALLDTLAGIMDTWIARTTDEQRDDIRQFSDRIAELVKADDSLSEEIRLYLANLVLHLRDCLDRFDIVGDFDLRIAVDRLMMAVGVASVHSTSEKSRWKDVAEQFVYPFTVSVASSPLVAVLGQLAIGS</sequence>
<reference evidence="1 2" key="1">
    <citation type="submission" date="2021-01" db="EMBL/GenBank/DDBJ databases">
        <title>Genomics of switchgrass bacterial isolates.</title>
        <authorList>
            <person name="Shade A."/>
        </authorList>
    </citation>
    <scope>NUCLEOTIDE SEQUENCE [LARGE SCALE GENOMIC DNA]</scope>
    <source>
        <strain evidence="1 2">PvP111</strain>
    </source>
</reference>
<evidence type="ECO:0000313" key="2">
    <source>
        <dbReference type="Proteomes" id="UP000703038"/>
    </source>
</evidence>
<dbReference type="EMBL" id="JAFBBK010000001">
    <property type="protein sequence ID" value="MBM7415254.1"/>
    <property type="molecule type" value="Genomic_DNA"/>
</dbReference>
<gene>
    <name evidence="1" type="ORF">JOE42_001987</name>
</gene>
<keyword evidence="2" id="KW-1185">Reference proteome</keyword>